<dbReference type="Proteomes" id="UP001158576">
    <property type="component" value="Chromosome PAR"/>
</dbReference>
<keyword evidence="1" id="KW-0863">Zinc-finger</keyword>
<feature type="compositionally biased region" description="Basic and acidic residues" evidence="2">
    <location>
        <begin position="415"/>
        <end position="471"/>
    </location>
</feature>
<feature type="region of interest" description="Disordered" evidence="2">
    <location>
        <begin position="392"/>
        <end position="473"/>
    </location>
</feature>
<dbReference type="InterPro" id="IPR036875">
    <property type="entry name" value="Znf_CCHC_sf"/>
</dbReference>
<evidence type="ECO:0000256" key="1">
    <source>
        <dbReference type="PROSITE-ProRule" id="PRU00047"/>
    </source>
</evidence>
<feature type="compositionally biased region" description="Acidic residues" evidence="2">
    <location>
        <begin position="405"/>
        <end position="414"/>
    </location>
</feature>
<feature type="compositionally biased region" description="Basic and acidic residues" evidence="2">
    <location>
        <begin position="392"/>
        <end position="401"/>
    </location>
</feature>
<evidence type="ECO:0000256" key="2">
    <source>
        <dbReference type="SAM" id="MobiDB-lite"/>
    </source>
</evidence>
<dbReference type="SUPFAM" id="SSF57756">
    <property type="entry name" value="Retrovirus zinc finger-like domains"/>
    <property type="match status" value="1"/>
</dbReference>
<keyword evidence="5" id="KW-1185">Reference proteome</keyword>
<feature type="region of interest" description="Disordered" evidence="2">
    <location>
        <begin position="275"/>
        <end position="320"/>
    </location>
</feature>
<keyword evidence="1" id="KW-0479">Metal-binding</keyword>
<keyword evidence="1" id="KW-0862">Zinc</keyword>
<accession>A0ABN7S4Z1</accession>
<feature type="compositionally biased region" description="Basic and acidic residues" evidence="2">
    <location>
        <begin position="549"/>
        <end position="559"/>
    </location>
</feature>
<feature type="region of interest" description="Disordered" evidence="2">
    <location>
        <begin position="528"/>
        <end position="597"/>
    </location>
</feature>
<gene>
    <name evidence="4" type="ORF">OKIOD_LOCUS4363</name>
</gene>
<name>A0ABN7S4Z1_OIKDI</name>
<feature type="region of interest" description="Disordered" evidence="2">
    <location>
        <begin position="610"/>
        <end position="650"/>
    </location>
</feature>
<evidence type="ECO:0000259" key="3">
    <source>
        <dbReference type="PROSITE" id="PS50158"/>
    </source>
</evidence>
<protein>
    <submittedName>
        <fullName evidence="4">Oidioi.mRNA.OKI2018_I69.PAR.g12805.t1.cds</fullName>
    </submittedName>
</protein>
<dbReference type="EMBL" id="OU015568">
    <property type="protein sequence ID" value="CAG5091004.1"/>
    <property type="molecule type" value="Genomic_DNA"/>
</dbReference>
<reference evidence="4 5" key="1">
    <citation type="submission" date="2021-04" db="EMBL/GenBank/DDBJ databases">
        <authorList>
            <person name="Bliznina A."/>
        </authorList>
    </citation>
    <scope>NUCLEOTIDE SEQUENCE [LARGE SCALE GENOMIC DNA]</scope>
</reference>
<dbReference type="PROSITE" id="PS50158">
    <property type="entry name" value="ZF_CCHC"/>
    <property type="match status" value="1"/>
</dbReference>
<evidence type="ECO:0000313" key="4">
    <source>
        <dbReference type="EMBL" id="CAG5091004.1"/>
    </source>
</evidence>
<organism evidence="4 5">
    <name type="scientific">Oikopleura dioica</name>
    <name type="common">Tunicate</name>
    <dbReference type="NCBI Taxonomy" id="34765"/>
    <lineage>
        <taxon>Eukaryota</taxon>
        <taxon>Metazoa</taxon>
        <taxon>Chordata</taxon>
        <taxon>Tunicata</taxon>
        <taxon>Appendicularia</taxon>
        <taxon>Copelata</taxon>
        <taxon>Oikopleuridae</taxon>
        <taxon>Oikopleura</taxon>
    </lineage>
</organism>
<sequence>MSQKESRLASVEDLLNGTVRSPIQLSLFKETLARAILKKPQQRCNDVNEEWLSPFCEAVNTVIRASEYWLAAQTTATRMRIAGMHHHQLARRNLGSTEDLVYFIAFRNIQRWLQIADQGYDYWLILEIWGFSFNEPEVARCFYLDVQGWTPTLPSIIQYGYQCAAKTSPMGDFRQTHKTTMTKLIKSTKQQADLCKGGTILLVTSTDLSGALAAAVKTAKIEGSFLLATYEESIFAQKFANSALQWAKMKQAAEEILGESPNTLIYLDDSLAQRHGTQIPSSSKTEPVQQVKREPGKGESITEGGLEAKPDVPNEQETEQVKELRRQIERLRLENSLKTENLSKALSKVGAIEEERKANCEMLNRYDEIHKEMIAKMDNASEILDKANHLFGNRKRDHDSNTSETDSEEEDWDEQREKEAEERNARKRTSEQRQKKRGREENPSPSRRESSTETTRKEKLSEKKKPKKDGVVRFVGNPQKFQLKNWKTEENITYWEHLTRNKIALNNAKQSGLTDKLVYNMEGDKRTNTQENQAWSNKGKGISEAPKVSWKEKTSDEWNRGPATRPNANRPPWNRQERFSRGREPYPRRTGPREPLCFNCNGRGHMWRQCSKPLKDRFVRAQAQDKARETRARETKTPPGTTTAKPKTSG</sequence>
<evidence type="ECO:0000313" key="5">
    <source>
        <dbReference type="Proteomes" id="UP001158576"/>
    </source>
</evidence>
<proteinExistence type="predicted"/>
<feature type="compositionally biased region" description="Basic and acidic residues" evidence="2">
    <location>
        <begin position="613"/>
        <end position="636"/>
    </location>
</feature>
<feature type="domain" description="CCHC-type" evidence="3">
    <location>
        <begin position="597"/>
        <end position="612"/>
    </location>
</feature>
<feature type="compositionally biased region" description="Basic and acidic residues" evidence="2">
    <location>
        <begin position="575"/>
        <end position="587"/>
    </location>
</feature>
<dbReference type="InterPro" id="IPR001878">
    <property type="entry name" value="Znf_CCHC"/>
</dbReference>
<feature type="compositionally biased region" description="Polar residues" evidence="2">
    <location>
        <begin position="275"/>
        <end position="288"/>
    </location>
</feature>
<feature type="compositionally biased region" description="Low complexity" evidence="2">
    <location>
        <begin position="637"/>
        <end position="650"/>
    </location>
</feature>